<dbReference type="Pfam" id="PF01436">
    <property type="entry name" value="NHL"/>
    <property type="match status" value="1"/>
</dbReference>
<accession>A0A382BQD6</accession>
<protein>
    <recommendedName>
        <fullName evidence="5">6-bladed beta-propeller</fullName>
    </recommendedName>
</protein>
<dbReference type="InterPro" id="IPR001258">
    <property type="entry name" value="NHL_repeat"/>
</dbReference>
<evidence type="ECO:0008006" key="5">
    <source>
        <dbReference type="Google" id="ProtNLM"/>
    </source>
</evidence>
<keyword evidence="3" id="KW-0325">Glycoprotein</keyword>
<keyword evidence="2" id="KW-0677">Repeat</keyword>
<sequence>MIRIATVAILSFALLAPLSAQEPGPDPYNVVDWIKPFSQEGFAWGSHPGVFIESDDRIFVVQRGEIPLPDPVPPEFENWVGSIGMSALRETPVFRNCIFIVDSRGNLIETWTQWDHLFENTNGPHKIRISPYDPERRVWVVNERRHQIHVFSNDGEELLMELGVAYEEGADEGHFGAPQDVAFLPDGSALVADGIINSRVVKFDSNGSYVTAWGTRGDQEGQFNGVHAITTDANGQVYVADRNNDRVQVFDSNGGHLDTWGGLSFPNDILITVDQEVWVADNQPPQMVKFDTDGNRLYSWMLDSGPHRFGEVHEFAIDSQGAWYGADNVLGRSQKFVPKPGWADRSLLMSQPVPLMGNGR</sequence>
<dbReference type="PANTHER" id="PTHR10680:SF14">
    <property type="entry name" value="PEPTIDYL-GLYCINE ALPHA-AMIDATING MONOOXYGENASE"/>
    <property type="match status" value="1"/>
</dbReference>
<proteinExistence type="predicted"/>
<evidence type="ECO:0000256" key="2">
    <source>
        <dbReference type="ARBA" id="ARBA00022737"/>
    </source>
</evidence>
<dbReference type="AlphaFoldDB" id="A0A382BQD6"/>
<dbReference type="PANTHER" id="PTHR10680">
    <property type="entry name" value="PEPTIDYL-GLYCINE ALPHA-AMIDATING MONOOXYGENASE"/>
    <property type="match status" value="1"/>
</dbReference>
<dbReference type="Gene3D" id="2.120.10.30">
    <property type="entry name" value="TolB, C-terminal domain"/>
    <property type="match status" value="2"/>
</dbReference>
<name>A0A382BQD6_9ZZZZ</name>
<gene>
    <name evidence="4" type="ORF">METZ01_LOCUS168466</name>
</gene>
<dbReference type="EMBL" id="UINC01030737">
    <property type="protein sequence ID" value="SVB15612.1"/>
    <property type="molecule type" value="Genomic_DNA"/>
</dbReference>
<dbReference type="SUPFAM" id="SSF101898">
    <property type="entry name" value="NHL repeat"/>
    <property type="match status" value="1"/>
</dbReference>
<evidence type="ECO:0000256" key="3">
    <source>
        <dbReference type="ARBA" id="ARBA00023180"/>
    </source>
</evidence>
<keyword evidence="1" id="KW-0732">Signal</keyword>
<dbReference type="PROSITE" id="PS51125">
    <property type="entry name" value="NHL"/>
    <property type="match status" value="1"/>
</dbReference>
<reference evidence="4" key="1">
    <citation type="submission" date="2018-05" db="EMBL/GenBank/DDBJ databases">
        <authorList>
            <person name="Lanie J.A."/>
            <person name="Ng W.-L."/>
            <person name="Kazmierczak K.M."/>
            <person name="Andrzejewski T.M."/>
            <person name="Davidsen T.M."/>
            <person name="Wayne K.J."/>
            <person name="Tettelin H."/>
            <person name="Glass J.I."/>
            <person name="Rusch D."/>
            <person name="Podicherti R."/>
            <person name="Tsui H.-C.T."/>
            <person name="Winkler M.E."/>
        </authorList>
    </citation>
    <scope>NUCLEOTIDE SEQUENCE</scope>
</reference>
<evidence type="ECO:0000313" key="4">
    <source>
        <dbReference type="EMBL" id="SVB15612.1"/>
    </source>
</evidence>
<organism evidence="4">
    <name type="scientific">marine metagenome</name>
    <dbReference type="NCBI Taxonomy" id="408172"/>
    <lineage>
        <taxon>unclassified sequences</taxon>
        <taxon>metagenomes</taxon>
        <taxon>ecological metagenomes</taxon>
    </lineage>
</organism>
<evidence type="ECO:0000256" key="1">
    <source>
        <dbReference type="ARBA" id="ARBA00022729"/>
    </source>
</evidence>
<dbReference type="InterPro" id="IPR011042">
    <property type="entry name" value="6-blade_b-propeller_TolB-like"/>
</dbReference>